<dbReference type="InterPro" id="IPR002716">
    <property type="entry name" value="PIN_dom"/>
</dbReference>
<dbReference type="SUPFAM" id="SSF48452">
    <property type="entry name" value="TPR-like"/>
    <property type="match status" value="1"/>
</dbReference>
<dbReference type="EMBL" id="BLAL01000053">
    <property type="protein sequence ID" value="GES81177.1"/>
    <property type="molecule type" value="Genomic_DNA"/>
</dbReference>
<sequence>MSRRSANIKESIQLDNDEFDEYKRGVDPFPTNRRLYSPHKDPPTVHIPKSTAEIQAKKNLTEDDFVPRASGKLYDPYTDQMINSWSETSYGQTQRVLVENSGKSRESKHLRTKRANELLMTIGTANDKEKARREVTRQDPNTRVLKLLTKELAQLEKTVSEASSRFTKYANDDNGNSGINIYDENFWQKKITLHLSLANKYFKYIHLNYSLSVKNDIESKCWKLGFYSLIEQFRSAVNLDRRRSKNRMSLTFVISNQFSIFLDEAEIFYKRLLKQVADDTKSNDKPIERNKPPKWIRCVCCLGDITRYRWTYGLEDKEKTKEYWAENASRWYRLGIHLNSNNGKFYHHLAILSSQDELKALYYYCRSLMVNTPFMSARESLVALFGLDNMRQKPKSNRGYLQRDNLKIKNYLDNQPVENLFVRLHGMLFTKIGLERFDETFQSFLDKLLKMNTIQCTSNSNRHWMEFYLFLAVINLSGLYNYGNENFIIGKAQAVKNMDDIQSLDPDPIFAQESRLTFIIMNQFMLRYLESEIRQPGHDVSEGWLLYCEVIMFWMVTSGVFDGFANGNNNSIWERIMRKSDFPGSWEVFARFLTNITRQLSPMTKEKILDSVNNDTEQESSIQIQPPPLAEDWELRGISLLQSLYEHNLFERANKPNINFADSDVEDIINVFYDDEHKFILDQNEKTRRRVRIVELGYILTKKITGLNFDAERDSFAVSSDLNANAESDEIKEIVQQTVELSIENDEDDVFLPTEPAFEEVDEEYSEDNNEGIMELKSRRQELEALLATSRNNLHSSKTKSSAKKFKKVKRTASGKNVLNKIVPGYTTIIVDTNCLIGDLEIVKKVIRSEKWVVIVPSIVVTELDGLKYNPPPLGNAAYDALEYLDEILSSKKIRIQTSKGNYLTDISFSEEFDFGNGEDKKKNLDDLILGICLWHSKHNEKNGLHDKSKEEAINNDHKNEVTVLLTNDRNLRVKARARGVDVEYGTKFSKFVIPQEKPLITKIGSSDRVDDINICVFSLNSTHLVQRFHIIHKKDYQNF</sequence>
<name>A0A8H3L479_9GLOM</name>
<dbReference type="InterPro" id="IPR011990">
    <property type="entry name" value="TPR-like_helical_dom_sf"/>
</dbReference>
<dbReference type="Gene3D" id="1.25.40.10">
    <property type="entry name" value="Tetratricopeptide repeat domain"/>
    <property type="match status" value="1"/>
</dbReference>
<dbReference type="AlphaFoldDB" id="A0A8H3L479"/>
<accession>A0A8H3L479</accession>
<reference evidence="3" key="1">
    <citation type="submission" date="2019-10" db="EMBL/GenBank/DDBJ databases">
        <title>Conservation and host-specific expression of non-tandemly repeated heterogenous ribosome RNA gene in arbuscular mycorrhizal fungi.</title>
        <authorList>
            <person name="Maeda T."/>
            <person name="Kobayashi Y."/>
            <person name="Nakagawa T."/>
            <person name="Ezawa T."/>
            <person name="Yamaguchi K."/>
            <person name="Bino T."/>
            <person name="Nishimoto Y."/>
            <person name="Shigenobu S."/>
            <person name="Kawaguchi M."/>
        </authorList>
    </citation>
    <scope>NUCLEOTIDE SEQUENCE</scope>
    <source>
        <strain evidence="3">HR1</strain>
    </source>
</reference>
<dbReference type="PANTHER" id="PTHR15696:SF0">
    <property type="entry name" value="TELOMERASE-BINDING PROTEIN EST1A"/>
    <property type="match status" value="1"/>
</dbReference>
<feature type="region of interest" description="Disordered" evidence="1">
    <location>
        <begin position="23"/>
        <end position="43"/>
    </location>
</feature>
<evidence type="ECO:0000259" key="2">
    <source>
        <dbReference type="SMART" id="SM00670"/>
    </source>
</evidence>
<dbReference type="Gene3D" id="3.40.50.1010">
    <property type="entry name" value="5'-nuclease"/>
    <property type="match status" value="1"/>
</dbReference>
<comment type="caution">
    <text evidence="3">The sequence shown here is derived from an EMBL/GenBank/DDBJ whole genome shotgun (WGS) entry which is preliminary data.</text>
</comment>
<dbReference type="CDD" id="cd09880">
    <property type="entry name" value="PIN_Smg5-6-like"/>
    <property type="match status" value="1"/>
</dbReference>
<dbReference type="GO" id="GO:0000184">
    <property type="term" value="P:nuclear-transcribed mRNA catabolic process, nonsense-mediated decay"/>
    <property type="evidence" value="ECO:0007669"/>
    <property type="project" value="TreeGrafter"/>
</dbReference>
<dbReference type="PANTHER" id="PTHR15696">
    <property type="entry name" value="SMG-7 SUPPRESSOR WITH MORPHOLOGICAL EFFECT ON GENITALIA PROTEIN 7"/>
    <property type="match status" value="1"/>
</dbReference>
<dbReference type="Proteomes" id="UP000615446">
    <property type="component" value="Unassembled WGS sequence"/>
</dbReference>
<dbReference type="InterPro" id="IPR045153">
    <property type="entry name" value="Est1/Ebs1-like"/>
</dbReference>
<evidence type="ECO:0000256" key="1">
    <source>
        <dbReference type="SAM" id="MobiDB-lite"/>
    </source>
</evidence>
<evidence type="ECO:0000313" key="4">
    <source>
        <dbReference type="Proteomes" id="UP000615446"/>
    </source>
</evidence>
<feature type="domain" description="PIN" evidence="2">
    <location>
        <begin position="827"/>
        <end position="974"/>
    </location>
</feature>
<dbReference type="GO" id="GO:0042162">
    <property type="term" value="F:telomeric DNA binding"/>
    <property type="evidence" value="ECO:0007669"/>
    <property type="project" value="TreeGrafter"/>
</dbReference>
<proteinExistence type="predicted"/>
<dbReference type="InterPro" id="IPR029060">
    <property type="entry name" value="PIN-like_dom_sf"/>
</dbReference>
<dbReference type="GO" id="GO:0005697">
    <property type="term" value="C:telomerase holoenzyme complex"/>
    <property type="evidence" value="ECO:0007669"/>
    <property type="project" value="TreeGrafter"/>
</dbReference>
<dbReference type="InterPro" id="IPR018834">
    <property type="entry name" value="DNA/RNA-bd_Est1-type"/>
</dbReference>
<dbReference type="OrthoDB" id="2017974at2759"/>
<dbReference type="GO" id="GO:0004540">
    <property type="term" value="F:RNA nuclease activity"/>
    <property type="evidence" value="ECO:0007669"/>
    <property type="project" value="UniProtKB-ARBA"/>
</dbReference>
<dbReference type="GO" id="GO:0070034">
    <property type="term" value="F:telomerase RNA binding"/>
    <property type="evidence" value="ECO:0007669"/>
    <property type="project" value="TreeGrafter"/>
</dbReference>
<dbReference type="SMART" id="SM00670">
    <property type="entry name" value="PINc"/>
    <property type="match status" value="1"/>
</dbReference>
<dbReference type="Pfam" id="PF13638">
    <property type="entry name" value="PIN_4"/>
    <property type="match status" value="1"/>
</dbReference>
<evidence type="ECO:0000313" key="3">
    <source>
        <dbReference type="EMBL" id="GES81177.1"/>
    </source>
</evidence>
<organism evidence="3 4">
    <name type="scientific">Rhizophagus clarus</name>
    <dbReference type="NCBI Taxonomy" id="94130"/>
    <lineage>
        <taxon>Eukaryota</taxon>
        <taxon>Fungi</taxon>
        <taxon>Fungi incertae sedis</taxon>
        <taxon>Mucoromycota</taxon>
        <taxon>Glomeromycotina</taxon>
        <taxon>Glomeromycetes</taxon>
        <taxon>Glomerales</taxon>
        <taxon>Glomeraceae</taxon>
        <taxon>Rhizophagus</taxon>
    </lineage>
</organism>
<gene>
    <name evidence="3" type="ORF">RCL2_000843200</name>
</gene>
<dbReference type="SUPFAM" id="SSF88723">
    <property type="entry name" value="PIN domain-like"/>
    <property type="match status" value="1"/>
</dbReference>
<dbReference type="Pfam" id="PF10373">
    <property type="entry name" value="EST1_DNA_bind"/>
    <property type="match status" value="1"/>
</dbReference>
<protein>
    <recommendedName>
        <fullName evidence="2">PIN domain-containing protein</fullName>
    </recommendedName>
</protein>